<dbReference type="Proteomes" id="UP000183971">
    <property type="component" value="Unassembled WGS sequence"/>
</dbReference>
<dbReference type="EMBL" id="FJOF01000002">
    <property type="protein sequence ID" value="CZR36059.1"/>
    <property type="molecule type" value="Genomic_DNA"/>
</dbReference>
<protein>
    <recommendedName>
        <fullName evidence="2">Gfd2/YDR514C-like C-terminal domain-containing protein</fullName>
    </recommendedName>
</protein>
<name>A0A1L7V5C5_FUSPR</name>
<dbReference type="VEuPathDB" id="FungiDB:FPRO_03681"/>
<keyword evidence="4" id="KW-1185">Reference proteome</keyword>
<evidence type="ECO:0000256" key="1">
    <source>
        <dbReference type="SAM" id="MobiDB-lite"/>
    </source>
</evidence>
<dbReference type="AlphaFoldDB" id="A0A1L7V5C5"/>
<dbReference type="RefSeq" id="XP_031076652.1">
    <property type="nucleotide sequence ID" value="XM_031226080.1"/>
</dbReference>
<dbReference type="GeneID" id="42048566"/>
<organism evidence="3 4">
    <name type="scientific">Fusarium proliferatum (strain ET1)</name>
    <name type="common">Orchid endophyte fungus</name>
    <dbReference type="NCBI Taxonomy" id="1227346"/>
    <lineage>
        <taxon>Eukaryota</taxon>
        <taxon>Fungi</taxon>
        <taxon>Dikarya</taxon>
        <taxon>Ascomycota</taxon>
        <taxon>Pezizomycotina</taxon>
        <taxon>Sordariomycetes</taxon>
        <taxon>Hypocreomycetidae</taxon>
        <taxon>Hypocreales</taxon>
        <taxon>Nectriaceae</taxon>
        <taxon>Fusarium</taxon>
        <taxon>Fusarium fujikuroi species complex</taxon>
    </lineage>
</organism>
<evidence type="ECO:0000313" key="3">
    <source>
        <dbReference type="EMBL" id="CZR36059.1"/>
    </source>
</evidence>
<reference evidence="4" key="1">
    <citation type="journal article" date="2016" name="Genome Biol. Evol.">
        <title>Comparative 'omics' of the Fusarium fujikuroi species complex highlights differences in genetic potential and metabolite synthesis.</title>
        <authorList>
            <person name="Niehaus E.-M."/>
            <person name="Muensterkoetter M."/>
            <person name="Proctor R.H."/>
            <person name="Brown D.W."/>
            <person name="Sharon A."/>
            <person name="Idan Y."/>
            <person name="Oren-Young L."/>
            <person name="Sieber C.M."/>
            <person name="Novak O."/>
            <person name="Pencik A."/>
            <person name="Tarkowska D."/>
            <person name="Hromadova K."/>
            <person name="Freeman S."/>
            <person name="Maymon M."/>
            <person name="Elazar M."/>
            <person name="Youssef S.A."/>
            <person name="El-Shabrawy E.S.M."/>
            <person name="Shalaby A.B.A."/>
            <person name="Houterman P."/>
            <person name="Brock N.L."/>
            <person name="Burkhardt I."/>
            <person name="Tsavkelova E.A."/>
            <person name="Dickschat J.S."/>
            <person name="Galuszka P."/>
            <person name="Gueldener U."/>
            <person name="Tudzynski B."/>
        </authorList>
    </citation>
    <scope>NUCLEOTIDE SEQUENCE [LARGE SCALE GENOMIC DNA]</scope>
    <source>
        <strain evidence="4">ET1</strain>
    </source>
</reference>
<sequence length="341" mass="38677">MLDTEKLDDSWDHSWFKRPELFVPQWVMGYALETQRLSRWSWIQHEQLRTWQYTEDSSFQIVSIDVADIVVREGEVHSFQIGISILDTDRLGDALAELPNPDVNLAASVVQSHHWVVGDEEYSPEFENLFQFGRMRYVPIDKFEEQITDIVKNNNFFLITHGPDKSLSFLRSFGVHFEAIGTIDTEQAAQEVLRVPSDEVVSKGELVQEIGILCRDPHLAGNAAHFTLRILLMLIHGDVERHLHRYGVPMDQWSLLLGRIVGSPPEKRKLKRMSTSPSEDPPEDSPEQSSNSSITAFSSPLSSPPSTLVGSELDEIKDSLALLEDGLGEQENTGPQYRVLK</sequence>
<gene>
    <name evidence="3" type="ORF">FPRO_03681</name>
</gene>
<dbReference type="InterPro" id="IPR040151">
    <property type="entry name" value="Gfd2/YDR514C-like"/>
</dbReference>
<dbReference type="Pfam" id="PF21762">
    <property type="entry name" value="DEDDh_C"/>
    <property type="match status" value="1"/>
</dbReference>
<proteinExistence type="predicted"/>
<dbReference type="PANTHER" id="PTHR28083:SF1">
    <property type="entry name" value="GOOD FOR FULL DBP5 ACTIVITY PROTEIN 2"/>
    <property type="match status" value="1"/>
</dbReference>
<dbReference type="PANTHER" id="PTHR28083">
    <property type="entry name" value="GOOD FOR FULL DBP5 ACTIVITY PROTEIN 2"/>
    <property type="match status" value="1"/>
</dbReference>
<evidence type="ECO:0000259" key="2">
    <source>
        <dbReference type="Pfam" id="PF21762"/>
    </source>
</evidence>
<comment type="caution">
    <text evidence="3">The sequence shown here is derived from an EMBL/GenBank/DDBJ whole genome shotgun (WGS) entry which is preliminary data.</text>
</comment>
<dbReference type="InterPro" id="IPR048519">
    <property type="entry name" value="Gfd2/YDR514C-like_C"/>
</dbReference>
<evidence type="ECO:0000313" key="4">
    <source>
        <dbReference type="Proteomes" id="UP000183971"/>
    </source>
</evidence>
<accession>A0A1L7V5C5</accession>
<feature type="compositionally biased region" description="Low complexity" evidence="1">
    <location>
        <begin position="287"/>
        <end position="306"/>
    </location>
</feature>
<feature type="region of interest" description="Disordered" evidence="1">
    <location>
        <begin position="266"/>
        <end position="310"/>
    </location>
</feature>
<feature type="domain" description="Gfd2/YDR514C-like C-terminal" evidence="2">
    <location>
        <begin position="80"/>
        <end position="233"/>
    </location>
</feature>
<dbReference type="GO" id="GO:0005634">
    <property type="term" value="C:nucleus"/>
    <property type="evidence" value="ECO:0007669"/>
    <property type="project" value="TreeGrafter"/>
</dbReference>